<reference evidence="5" key="1">
    <citation type="journal article" date="2019" name="Int. J. Syst. Evol. Microbiol.">
        <title>The Global Catalogue of Microorganisms (GCM) 10K type strain sequencing project: providing services to taxonomists for standard genome sequencing and annotation.</title>
        <authorList>
            <consortium name="The Broad Institute Genomics Platform"/>
            <consortium name="The Broad Institute Genome Sequencing Center for Infectious Disease"/>
            <person name="Wu L."/>
            <person name="Ma J."/>
        </authorList>
    </citation>
    <scope>NUCLEOTIDE SEQUENCE [LARGE SCALE GENOMIC DNA]</scope>
    <source>
        <strain evidence="5">CCUG 60523</strain>
    </source>
</reference>
<comment type="caution">
    <text evidence="4">The sequence shown here is derived from an EMBL/GenBank/DDBJ whole genome shotgun (WGS) entry which is preliminary data.</text>
</comment>
<evidence type="ECO:0000256" key="3">
    <source>
        <dbReference type="ARBA" id="ARBA00023002"/>
    </source>
</evidence>
<keyword evidence="5" id="KW-1185">Reference proteome</keyword>
<proteinExistence type="inferred from homology"/>
<keyword evidence="2" id="KW-0521">NADP</keyword>
<evidence type="ECO:0000256" key="1">
    <source>
        <dbReference type="ARBA" id="ARBA00006484"/>
    </source>
</evidence>
<dbReference type="EMBL" id="JBHRZS010000007">
    <property type="protein sequence ID" value="MFC3880311.1"/>
    <property type="molecule type" value="Genomic_DNA"/>
</dbReference>
<dbReference type="InterPro" id="IPR036291">
    <property type="entry name" value="NAD(P)-bd_dom_sf"/>
</dbReference>
<dbReference type="Pfam" id="PF00106">
    <property type="entry name" value="adh_short"/>
    <property type="match status" value="1"/>
</dbReference>
<name>A0ABV8ATQ5_9BACT</name>
<dbReference type="RefSeq" id="WP_377905597.1">
    <property type="nucleotide sequence ID" value="NZ_JBHRZS010000007.1"/>
</dbReference>
<dbReference type="PANTHER" id="PTHR43963:SF6">
    <property type="entry name" value="CHAIN DEHYDROGENASE FAMILY PROTEIN, PUTATIVE (AFU_ORTHOLOGUE AFUA_3G15350)-RELATED"/>
    <property type="match status" value="1"/>
</dbReference>
<dbReference type="SUPFAM" id="SSF51735">
    <property type="entry name" value="NAD(P)-binding Rossmann-fold domains"/>
    <property type="match status" value="1"/>
</dbReference>
<comment type="similarity">
    <text evidence="1">Belongs to the short-chain dehydrogenases/reductases (SDR) family.</text>
</comment>
<dbReference type="PANTHER" id="PTHR43963">
    <property type="entry name" value="CARBONYL REDUCTASE 1-RELATED"/>
    <property type="match status" value="1"/>
</dbReference>
<protein>
    <submittedName>
        <fullName evidence="4">SDR family NAD(P)-dependent oxidoreductase</fullName>
    </submittedName>
</protein>
<dbReference type="Proteomes" id="UP001595805">
    <property type="component" value="Unassembled WGS sequence"/>
</dbReference>
<dbReference type="InterPro" id="IPR002347">
    <property type="entry name" value="SDR_fam"/>
</dbReference>
<evidence type="ECO:0000313" key="5">
    <source>
        <dbReference type="Proteomes" id="UP001595805"/>
    </source>
</evidence>
<evidence type="ECO:0000313" key="4">
    <source>
        <dbReference type="EMBL" id="MFC3880311.1"/>
    </source>
</evidence>
<keyword evidence="3" id="KW-0560">Oxidoreductase</keyword>
<gene>
    <name evidence="4" type="ORF">ACFOSV_09005</name>
</gene>
<sequence length="240" mass="26271">MSKIFITGSSDGLGKLAAEKLITQGHEVFLHARNEARATATLEKIRGSKGICIADLAEMDQVKSLANQVNELGKMDTIIHNAGVYHAEAPSLFQINVLAPYVLTALIEMPEHLIYLSSGMHKGGKPVFKPESLNQLTYSDSKLMLTTLMRIVADKFPNSYVNAVDPGWVPTKMGGANAPEDLDAGAETQVWLAGIDSPSTKVSGEYFKHKRIRQSHEVVKDSIYQKNLIHLLQDMSGIVL</sequence>
<organism evidence="4 5">
    <name type="scientific">Algoriphagus namhaensis</name>
    <dbReference type="NCBI Taxonomy" id="915353"/>
    <lineage>
        <taxon>Bacteria</taxon>
        <taxon>Pseudomonadati</taxon>
        <taxon>Bacteroidota</taxon>
        <taxon>Cytophagia</taxon>
        <taxon>Cytophagales</taxon>
        <taxon>Cyclobacteriaceae</taxon>
        <taxon>Algoriphagus</taxon>
    </lineage>
</organism>
<dbReference type="Gene3D" id="3.40.50.720">
    <property type="entry name" value="NAD(P)-binding Rossmann-like Domain"/>
    <property type="match status" value="1"/>
</dbReference>
<evidence type="ECO:0000256" key="2">
    <source>
        <dbReference type="ARBA" id="ARBA00022857"/>
    </source>
</evidence>
<accession>A0ABV8ATQ5</accession>
<dbReference type="PRINTS" id="PR00081">
    <property type="entry name" value="GDHRDH"/>
</dbReference>